<protein>
    <recommendedName>
        <fullName evidence="4">Secreted protein</fullName>
    </recommendedName>
</protein>
<comment type="caution">
    <text evidence="2">The sequence shown here is derived from an EMBL/GenBank/DDBJ whole genome shotgun (WGS) entry which is preliminary data.</text>
</comment>
<keyword evidence="1" id="KW-0472">Membrane</keyword>
<evidence type="ECO:0008006" key="4">
    <source>
        <dbReference type="Google" id="ProtNLM"/>
    </source>
</evidence>
<organism evidence="2 3">
    <name type="scientific">Dovyalis caffra</name>
    <dbReference type="NCBI Taxonomy" id="77055"/>
    <lineage>
        <taxon>Eukaryota</taxon>
        <taxon>Viridiplantae</taxon>
        <taxon>Streptophyta</taxon>
        <taxon>Embryophyta</taxon>
        <taxon>Tracheophyta</taxon>
        <taxon>Spermatophyta</taxon>
        <taxon>Magnoliopsida</taxon>
        <taxon>eudicotyledons</taxon>
        <taxon>Gunneridae</taxon>
        <taxon>Pentapetalae</taxon>
        <taxon>rosids</taxon>
        <taxon>fabids</taxon>
        <taxon>Malpighiales</taxon>
        <taxon>Salicaceae</taxon>
        <taxon>Flacourtieae</taxon>
        <taxon>Dovyalis</taxon>
    </lineage>
</organism>
<keyword evidence="1" id="KW-0812">Transmembrane</keyword>
<gene>
    <name evidence="2" type="ORF">DCAF_LOCUS5680</name>
</gene>
<evidence type="ECO:0000313" key="3">
    <source>
        <dbReference type="Proteomes" id="UP001314170"/>
    </source>
</evidence>
<accession>A0AAV1R1V5</accession>
<keyword evidence="1" id="KW-1133">Transmembrane helix</keyword>
<reference evidence="2 3" key="1">
    <citation type="submission" date="2024-01" db="EMBL/GenBank/DDBJ databases">
        <authorList>
            <person name="Waweru B."/>
        </authorList>
    </citation>
    <scope>NUCLEOTIDE SEQUENCE [LARGE SCALE GENOMIC DNA]</scope>
</reference>
<dbReference type="Proteomes" id="UP001314170">
    <property type="component" value="Unassembled WGS sequence"/>
</dbReference>
<dbReference type="AlphaFoldDB" id="A0AAV1R1V5"/>
<name>A0AAV1R1V5_9ROSI</name>
<evidence type="ECO:0000256" key="1">
    <source>
        <dbReference type="SAM" id="Phobius"/>
    </source>
</evidence>
<dbReference type="EMBL" id="CAWUPB010000892">
    <property type="protein sequence ID" value="CAK7327962.1"/>
    <property type="molecule type" value="Genomic_DNA"/>
</dbReference>
<keyword evidence="3" id="KW-1185">Reference proteome</keyword>
<sequence length="87" mass="9848">MRLCRGARAVLYVIVMAYNGMMLGGAFAWRLKGYGVYVGARGGLWRARECEYVLSARAFVRMSACEEVGLLWEELEHEGPGEESWVR</sequence>
<evidence type="ECO:0000313" key="2">
    <source>
        <dbReference type="EMBL" id="CAK7327962.1"/>
    </source>
</evidence>
<feature type="transmembrane region" description="Helical" evidence="1">
    <location>
        <begin position="9"/>
        <end position="29"/>
    </location>
</feature>
<proteinExistence type="predicted"/>